<name>H9UIV2_SPIAZ</name>
<keyword evidence="1" id="KW-0732">Signal</keyword>
<dbReference type="EMBL" id="CP003282">
    <property type="protein sequence ID" value="AFG37445.1"/>
    <property type="molecule type" value="Genomic_DNA"/>
</dbReference>
<feature type="signal peptide" evidence="1">
    <location>
        <begin position="1"/>
        <end position="23"/>
    </location>
</feature>
<evidence type="ECO:0000256" key="1">
    <source>
        <dbReference type="SAM" id="SignalP"/>
    </source>
</evidence>
<evidence type="ECO:0000313" key="3">
    <source>
        <dbReference type="Proteomes" id="UP000007383"/>
    </source>
</evidence>
<evidence type="ECO:0008006" key="4">
    <source>
        <dbReference type="Google" id="ProtNLM"/>
    </source>
</evidence>
<keyword evidence="3" id="KW-1185">Reference proteome</keyword>
<dbReference type="HOGENOM" id="CLU_1102267_0_0_12"/>
<accession>H9UIV2</accession>
<protein>
    <recommendedName>
        <fullName evidence="4">OB-fold nucleic acid binding protein</fullName>
    </recommendedName>
</protein>
<dbReference type="AlphaFoldDB" id="H9UIV2"/>
<reference evidence="3" key="1">
    <citation type="journal article" date="2013" name="Stand. Genomic Sci.">
        <title>Complete genome sequence of the halophilic bacterium Spirochaeta africana type strain (Z-7692(T)) from the alkaline Lake Magadi in the East African Rift.</title>
        <authorList>
            <person name="Liolos K."/>
            <person name="Abt B."/>
            <person name="Scheuner C."/>
            <person name="Teshima H."/>
            <person name="Held B."/>
            <person name="Lapidus A."/>
            <person name="Nolan M."/>
            <person name="Lucas S."/>
            <person name="Deshpande S."/>
            <person name="Cheng J.F."/>
            <person name="Tapia R."/>
            <person name="Goodwin L.A."/>
            <person name="Pitluck S."/>
            <person name="Pagani I."/>
            <person name="Ivanova N."/>
            <person name="Mavromatis K."/>
            <person name="Mikhailova N."/>
            <person name="Huntemann M."/>
            <person name="Pati A."/>
            <person name="Chen A."/>
            <person name="Palaniappan K."/>
            <person name="Land M."/>
            <person name="Rohde M."/>
            <person name="Tindall B.J."/>
            <person name="Detter J.C."/>
            <person name="Goker M."/>
            <person name="Bristow J."/>
            <person name="Eisen J.A."/>
            <person name="Markowitz V."/>
            <person name="Hugenholtz P."/>
            <person name="Woyke T."/>
            <person name="Klenk H.P."/>
            <person name="Kyrpides N.C."/>
        </authorList>
    </citation>
    <scope>NUCLEOTIDE SEQUENCE</scope>
    <source>
        <strain evidence="3">ATCC 700263 / DSM 8902 / Z-7692</strain>
    </source>
</reference>
<evidence type="ECO:0000313" key="2">
    <source>
        <dbReference type="EMBL" id="AFG37445.1"/>
    </source>
</evidence>
<dbReference type="RefSeq" id="WP_014455431.1">
    <property type="nucleotide sequence ID" value="NC_017098.1"/>
</dbReference>
<gene>
    <name evidence="2" type="ordered locus">Spiaf_1379</name>
</gene>
<organism evidence="2 3">
    <name type="scientific">Spirochaeta africana (strain ATCC 700263 / DSM 8902 / Z-7692)</name>
    <dbReference type="NCBI Taxonomy" id="889378"/>
    <lineage>
        <taxon>Bacteria</taxon>
        <taxon>Pseudomonadati</taxon>
        <taxon>Spirochaetota</taxon>
        <taxon>Spirochaetia</taxon>
        <taxon>Spirochaetales</taxon>
        <taxon>Spirochaetaceae</taxon>
        <taxon>Spirochaeta</taxon>
    </lineage>
</organism>
<dbReference type="KEGG" id="sfc:Spiaf_1379"/>
<proteinExistence type="predicted"/>
<dbReference type="Proteomes" id="UP000007383">
    <property type="component" value="Chromosome"/>
</dbReference>
<feature type="chain" id="PRO_5003623611" description="OB-fold nucleic acid binding protein" evidence="1">
    <location>
        <begin position="24"/>
        <end position="252"/>
    </location>
</feature>
<sequence length="252" mass="28803">MRVFSKSIIVFLLLSFINVSVSADSSAEVFTIQRLLRDGYNRAGEEVQVYGVVSDIRKNDAGEIQGFSLRDGRYSASVIYNGTLAEDLFNNGDALIIRFELTMYNDNLHSITLGKWGAIFNPEYNIVAFDADRPTDWSINERRTMPFDITVEEYTLEAYRYGNELVRVTGRVRSKEVARIFGGQERNLYLHLSSPGQRVEVHVWERHWPNNWNVENIEEQLNVGSLIRITGSFNQETSMGVSFLASEIEVIE</sequence>